<gene>
    <name evidence="1" type="ORF">J5U18_03515</name>
</gene>
<organism evidence="1 2">
    <name type="scientific">Rhinopithecimicrobium faecis</name>
    <dbReference type="NCBI Taxonomy" id="2820698"/>
    <lineage>
        <taxon>Bacteria</taxon>
        <taxon>Pseudomonadati</taxon>
        <taxon>Bacteroidota</taxon>
        <taxon>Sphingobacteriia</taxon>
        <taxon>Sphingobacteriales</taxon>
        <taxon>Sphingobacteriaceae</taxon>
        <taxon>Rhinopithecimicrobium</taxon>
    </lineage>
</organism>
<evidence type="ECO:0000313" key="2">
    <source>
        <dbReference type="Proteomes" id="UP000679691"/>
    </source>
</evidence>
<dbReference type="RefSeq" id="WP_353546122.1">
    <property type="nucleotide sequence ID" value="NZ_JAGKSB010000003.1"/>
</dbReference>
<name>A0A8T4HBB5_9SPHI</name>
<dbReference type="AlphaFoldDB" id="A0A8T4HBB5"/>
<dbReference type="EMBL" id="JAGKSB010000003">
    <property type="protein sequence ID" value="MBP3942638.1"/>
    <property type="molecule type" value="Genomic_DNA"/>
</dbReference>
<proteinExistence type="predicted"/>
<sequence>MSAQLAFYIALGVILLSSCEGESSKKNATDQIKESPTAEMQPAPKGLKKLTFEDFKSIKGVASVQDVPFFVYSKLDSLHFFAQPDKYAASMKVKNEVLNNYYGFKELEDFYLLHFSVENNLSQSKAVYVLKSEFTAAYKLTLAGVNLQEIRSSTLHGVDDFEIKSFTKFGHIEEISAEAFAMASKHKITYNFQKNPALKFDGKAWSKDSPKSSGFRILQKEDIYEEGVVTRQYSGSFPPLNAEIFLEKLAHDQYVNYSFYDMDQRDIVFYATGFPHVHSAKQWISYIQNNSDVGSDFCIKEYTGKSLQERPLLYVNFTNFKIKDSGVKAFWTDDYTFYVEVFHINARPSLEGKQQTAYLKISLKKELL</sequence>
<protein>
    <submittedName>
        <fullName evidence="1">Uncharacterized protein</fullName>
    </submittedName>
</protein>
<evidence type="ECO:0000313" key="1">
    <source>
        <dbReference type="EMBL" id="MBP3942638.1"/>
    </source>
</evidence>
<comment type="caution">
    <text evidence="1">The sequence shown here is derived from an EMBL/GenBank/DDBJ whole genome shotgun (WGS) entry which is preliminary data.</text>
</comment>
<reference evidence="1" key="1">
    <citation type="submission" date="2021-03" db="EMBL/GenBank/DDBJ databases">
        <authorList>
            <person name="Lu T."/>
            <person name="Wang Q."/>
            <person name="Han X."/>
        </authorList>
    </citation>
    <scope>NUCLEOTIDE SEQUENCE</scope>
    <source>
        <strain evidence="1">WQ 2009</strain>
    </source>
</reference>
<accession>A0A8T4HBB5</accession>
<keyword evidence="2" id="KW-1185">Reference proteome</keyword>
<dbReference type="Proteomes" id="UP000679691">
    <property type="component" value="Unassembled WGS sequence"/>
</dbReference>